<accession>A0A8H6HAP1</accession>
<comment type="caution">
    <text evidence="1">The sequence shown here is derived from an EMBL/GenBank/DDBJ whole genome shotgun (WGS) entry which is preliminary data.</text>
</comment>
<organism evidence="1 2">
    <name type="scientific">Ephemerocybe angulata</name>
    <dbReference type="NCBI Taxonomy" id="980116"/>
    <lineage>
        <taxon>Eukaryota</taxon>
        <taxon>Fungi</taxon>
        <taxon>Dikarya</taxon>
        <taxon>Basidiomycota</taxon>
        <taxon>Agaricomycotina</taxon>
        <taxon>Agaricomycetes</taxon>
        <taxon>Agaricomycetidae</taxon>
        <taxon>Agaricales</taxon>
        <taxon>Agaricineae</taxon>
        <taxon>Psathyrellaceae</taxon>
        <taxon>Ephemerocybe</taxon>
    </lineage>
</organism>
<dbReference type="AlphaFoldDB" id="A0A8H6HAP1"/>
<keyword evidence="2" id="KW-1185">Reference proteome</keyword>
<dbReference type="Proteomes" id="UP000521943">
    <property type="component" value="Unassembled WGS sequence"/>
</dbReference>
<reference evidence="1 2" key="1">
    <citation type="submission" date="2020-07" db="EMBL/GenBank/DDBJ databases">
        <title>Comparative genomics of pyrophilous fungi reveals a link between fire events and developmental genes.</title>
        <authorList>
            <consortium name="DOE Joint Genome Institute"/>
            <person name="Steindorff A.S."/>
            <person name="Carver A."/>
            <person name="Calhoun S."/>
            <person name="Stillman K."/>
            <person name="Liu H."/>
            <person name="Lipzen A."/>
            <person name="Pangilinan J."/>
            <person name="Labutti K."/>
            <person name="Bruns T.D."/>
            <person name="Grigoriev I.V."/>
        </authorList>
    </citation>
    <scope>NUCLEOTIDE SEQUENCE [LARGE SCALE GENOMIC DNA]</scope>
    <source>
        <strain evidence="1 2">CBS 144469</strain>
    </source>
</reference>
<proteinExistence type="predicted"/>
<dbReference type="EMBL" id="JACGCI010000173">
    <property type="protein sequence ID" value="KAF6742721.1"/>
    <property type="molecule type" value="Genomic_DNA"/>
</dbReference>
<evidence type="ECO:0000313" key="1">
    <source>
        <dbReference type="EMBL" id="KAF6742721.1"/>
    </source>
</evidence>
<evidence type="ECO:0000313" key="2">
    <source>
        <dbReference type="Proteomes" id="UP000521943"/>
    </source>
</evidence>
<name>A0A8H6HAP1_9AGAR</name>
<gene>
    <name evidence="1" type="ORF">DFP72DRAFT_860097</name>
</gene>
<sequence length="269" mass="28981">MFYDIFFNGFSQMVNKVGGDIMLSGSNIAQAWVKGVLAKHHIDLKHILDDVNGDAKCIDMDYGARFKAPGPLSTCLCLAQGSRPSMEALPTCIAISSSNFKVTLRVLATASYPLQAQTIHYRIRSGKVVEAQRMQDRQDSENEHHQGIVVVVGVGAMVSGSVASVTAACLGHHPCLWQSHTTETFCFAIGFMSTGVWGSVWNSDKAGIAKRAMFVAQLGNTGSTNTPWSTDAHTLGARVGESLLRAPLYAQRPHLDFIVISGSGRPQEG</sequence>
<protein>
    <submittedName>
        <fullName evidence="1">Uncharacterized protein</fullName>
    </submittedName>
</protein>